<gene>
    <name evidence="2" type="ORF">H9723_09275</name>
</gene>
<name>A0A9D2K2D1_9FIRM</name>
<evidence type="ECO:0000259" key="1">
    <source>
        <dbReference type="Pfam" id="PF13443"/>
    </source>
</evidence>
<dbReference type="AlphaFoldDB" id="A0A9D2K2D1"/>
<evidence type="ECO:0000313" key="2">
    <source>
        <dbReference type="EMBL" id="HIZ75412.1"/>
    </source>
</evidence>
<organism evidence="2 3">
    <name type="scientific">Candidatus Mediterraneibacter stercoravium</name>
    <dbReference type="NCBI Taxonomy" id="2838685"/>
    <lineage>
        <taxon>Bacteria</taxon>
        <taxon>Bacillati</taxon>
        <taxon>Bacillota</taxon>
        <taxon>Clostridia</taxon>
        <taxon>Lachnospirales</taxon>
        <taxon>Lachnospiraceae</taxon>
        <taxon>Mediterraneibacter</taxon>
    </lineage>
</organism>
<proteinExistence type="predicted"/>
<dbReference type="GO" id="GO:0003677">
    <property type="term" value="F:DNA binding"/>
    <property type="evidence" value="ECO:0007669"/>
    <property type="project" value="InterPro"/>
</dbReference>
<dbReference type="InterPro" id="IPR001387">
    <property type="entry name" value="Cro/C1-type_HTH"/>
</dbReference>
<dbReference type="Pfam" id="PF13443">
    <property type="entry name" value="HTH_26"/>
    <property type="match status" value="1"/>
</dbReference>
<reference evidence="2" key="1">
    <citation type="journal article" date="2021" name="PeerJ">
        <title>Extensive microbial diversity within the chicken gut microbiome revealed by metagenomics and culture.</title>
        <authorList>
            <person name="Gilroy R."/>
            <person name="Ravi A."/>
            <person name="Getino M."/>
            <person name="Pursley I."/>
            <person name="Horton D.L."/>
            <person name="Alikhan N.F."/>
            <person name="Baker D."/>
            <person name="Gharbi K."/>
            <person name="Hall N."/>
            <person name="Watson M."/>
            <person name="Adriaenssens E.M."/>
            <person name="Foster-Nyarko E."/>
            <person name="Jarju S."/>
            <person name="Secka A."/>
            <person name="Antonio M."/>
            <person name="Oren A."/>
            <person name="Chaudhuri R.R."/>
            <person name="La Ragione R."/>
            <person name="Hildebrand F."/>
            <person name="Pallen M.J."/>
        </authorList>
    </citation>
    <scope>NUCLEOTIDE SEQUENCE</scope>
    <source>
        <strain evidence="2">CHK196-3914</strain>
    </source>
</reference>
<dbReference type="SUPFAM" id="SSF47413">
    <property type="entry name" value="lambda repressor-like DNA-binding domains"/>
    <property type="match status" value="1"/>
</dbReference>
<sequence>MPRSMVRNIPEEQNCIFRGSIKNLMEIRRTNVPEVARKAGMKESTLYAKIRDPAKLTLRELRSLYKALQVPDEEKERIAREAM</sequence>
<dbReference type="InterPro" id="IPR010982">
    <property type="entry name" value="Lambda_DNA-bd_dom_sf"/>
</dbReference>
<accession>A0A9D2K2D1</accession>
<feature type="domain" description="HTH cro/C1-type" evidence="1">
    <location>
        <begin position="21"/>
        <end position="70"/>
    </location>
</feature>
<comment type="caution">
    <text evidence="2">The sequence shown here is derived from an EMBL/GenBank/DDBJ whole genome shotgun (WGS) entry which is preliminary data.</text>
</comment>
<protein>
    <recommendedName>
        <fullName evidence="1">HTH cro/C1-type domain-containing protein</fullName>
    </recommendedName>
</protein>
<dbReference type="EMBL" id="DXAY01000218">
    <property type="protein sequence ID" value="HIZ75412.1"/>
    <property type="molecule type" value="Genomic_DNA"/>
</dbReference>
<dbReference type="Proteomes" id="UP000824116">
    <property type="component" value="Unassembled WGS sequence"/>
</dbReference>
<reference evidence="2" key="2">
    <citation type="submission" date="2021-04" db="EMBL/GenBank/DDBJ databases">
        <authorList>
            <person name="Gilroy R."/>
        </authorList>
    </citation>
    <scope>NUCLEOTIDE SEQUENCE</scope>
    <source>
        <strain evidence="2">CHK196-3914</strain>
    </source>
</reference>
<evidence type="ECO:0000313" key="3">
    <source>
        <dbReference type="Proteomes" id="UP000824116"/>
    </source>
</evidence>